<comment type="similarity">
    <text evidence="1">Belongs to the carbon-nitrogen hydrolase superfamily. Nitrilase family.</text>
</comment>
<proteinExistence type="inferred from homology"/>
<dbReference type="Proteomes" id="UP000238358">
    <property type="component" value="Chromosome"/>
</dbReference>
<dbReference type="InterPro" id="IPR036526">
    <property type="entry name" value="C-N_Hydrolase_sf"/>
</dbReference>
<evidence type="ECO:0000313" key="4">
    <source>
        <dbReference type="Proteomes" id="UP000238358"/>
    </source>
</evidence>
<accession>A0A2S0M9N2</accession>
<dbReference type="AlphaFoldDB" id="A0A2S0M9N2"/>
<dbReference type="OrthoDB" id="9811121at2"/>
<evidence type="ECO:0000256" key="1">
    <source>
        <dbReference type="ARBA" id="ARBA00008129"/>
    </source>
</evidence>
<organism evidence="3 4">
    <name type="scientific">Megasphaera elsdenii</name>
    <dbReference type="NCBI Taxonomy" id="907"/>
    <lineage>
        <taxon>Bacteria</taxon>
        <taxon>Bacillati</taxon>
        <taxon>Bacillota</taxon>
        <taxon>Negativicutes</taxon>
        <taxon>Veillonellales</taxon>
        <taxon>Veillonellaceae</taxon>
        <taxon>Megasphaera</taxon>
    </lineage>
</organism>
<dbReference type="SUPFAM" id="SSF56317">
    <property type="entry name" value="Carbon-nitrogen hydrolase"/>
    <property type="match status" value="1"/>
</dbReference>
<evidence type="ECO:0000259" key="2">
    <source>
        <dbReference type="PROSITE" id="PS50263"/>
    </source>
</evidence>
<dbReference type="GO" id="GO:0003824">
    <property type="term" value="F:catalytic activity"/>
    <property type="evidence" value="ECO:0007669"/>
    <property type="project" value="InterPro"/>
</dbReference>
<dbReference type="Gene3D" id="3.60.110.10">
    <property type="entry name" value="Carbon-nitrogen hydrolase"/>
    <property type="match status" value="1"/>
</dbReference>
<dbReference type="InterPro" id="IPR044149">
    <property type="entry name" value="Nitrilases_CHs"/>
</dbReference>
<feature type="domain" description="CN hydrolase" evidence="2">
    <location>
        <begin position="8"/>
        <end position="279"/>
    </location>
</feature>
<sequence>MRNLEKKLRAAIVQAAPVFFDKQATLQKVAYQIEEAGRNGAQLIVFPESLVPCYPYGLTFGFTVGSRSDAERADWKRYYDQAVVVRQDLQDIAAAAQAAGAYVSLGITERDETTYSLYCSNVIFAPDGTLAAHHRKIKPTGSERYIWADSHDPSTYFPIVQTPWGPMGSLICWENYMPLARTALYQKGVSLYLAPNTNDNPEWQDTIKHIAIEGRCYVFNVDQYFTKDMYPADLVESEAVSKLNQGTCRGGSCIINPCGHYVTEPVWDQEAIIYADLDLDQVILRHMEFDAAGHYTRPDILELIVHE</sequence>
<dbReference type="PANTHER" id="PTHR46044:SF1">
    <property type="entry name" value="CN HYDROLASE DOMAIN-CONTAINING PROTEIN"/>
    <property type="match status" value="1"/>
</dbReference>
<dbReference type="RefSeq" id="WP_027895209.1">
    <property type="nucleotide sequence ID" value="NZ_CP027569.1"/>
</dbReference>
<dbReference type="PROSITE" id="PS50263">
    <property type="entry name" value="CN_HYDROLASE"/>
    <property type="match status" value="1"/>
</dbReference>
<evidence type="ECO:0000313" key="3">
    <source>
        <dbReference type="EMBL" id="AVO28174.1"/>
    </source>
</evidence>
<dbReference type="EMBL" id="CP027569">
    <property type="protein sequence ID" value="AVO28174.1"/>
    <property type="molecule type" value="Genomic_DNA"/>
</dbReference>
<dbReference type="Pfam" id="PF00795">
    <property type="entry name" value="CN_hydrolase"/>
    <property type="match status" value="1"/>
</dbReference>
<dbReference type="InterPro" id="IPR003010">
    <property type="entry name" value="C-N_Hydrolase"/>
</dbReference>
<protein>
    <submittedName>
        <fullName evidence="3">Nitrilase</fullName>
    </submittedName>
</protein>
<name>A0A2S0M9N2_MEGEL</name>
<reference evidence="3 4" key="1">
    <citation type="journal article" date="2018" name="Genome Announc.">
        <title>Complete genomes of two Megasphaera elsdenii strains, NCIMB 702410 and ATCC 25940.</title>
        <authorList>
            <person name="Hatmaker E.A."/>
            <person name="O'Dell K."/>
            <person name="Riley L.A."/>
            <person name="Klingeman D.M."/>
            <person name="Guss A.M."/>
        </authorList>
    </citation>
    <scope>NUCLEOTIDE SEQUENCE [LARGE SCALE GENOMIC DNA]</scope>
    <source>
        <strain evidence="3 4">NCIMB702410</strain>
    </source>
</reference>
<dbReference type="PANTHER" id="PTHR46044">
    <property type="entry name" value="NITRILASE"/>
    <property type="match status" value="1"/>
</dbReference>
<dbReference type="CDD" id="cd07564">
    <property type="entry name" value="nitrilases_CHs"/>
    <property type="match status" value="1"/>
</dbReference>
<gene>
    <name evidence="3" type="ORF">C6Y28_11345</name>
</gene>